<keyword evidence="3 5" id="KW-1133">Transmembrane helix</keyword>
<dbReference type="InterPro" id="IPR010899">
    <property type="entry name" value="UPF0344"/>
</dbReference>
<feature type="transmembrane region" description="Helical" evidence="5">
    <location>
        <begin position="93"/>
        <end position="111"/>
    </location>
</feature>
<feature type="transmembrane region" description="Helical" evidence="5">
    <location>
        <begin position="6"/>
        <end position="23"/>
    </location>
</feature>
<dbReference type="Proteomes" id="UP001055911">
    <property type="component" value="Chromosome"/>
</dbReference>
<evidence type="ECO:0000256" key="4">
    <source>
        <dbReference type="ARBA" id="ARBA00023136"/>
    </source>
</evidence>
<dbReference type="Pfam" id="PF07457">
    <property type="entry name" value="DUF1516"/>
    <property type="match status" value="1"/>
</dbReference>
<sequence length="117" mass="12978">MLILWVHFINWLVLFAAAGIALLSSNHKLSTIFMMVARVCYIIAIVTGIIMMIHSWQSHPTLTLLKGILGLLVIASLEIAFAHKRRKQLSSKLMVIVLVLLIGVAAFGLYLTQGRPL</sequence>
<evidence type="ECO:0000313" key="7">
    <source>
        <dbReference type="Proteomes" id="UP001055911"/>
    </source>
</evidence>
<evidence type="ECO:0000313" key="6">
    <source>
        <dbReference type="EMBL" id="USS89514.1"/>
    </source>
</evidence>
<name>A0A9Q8ZQ54_9LACO</name>
<keyword evidence="7" id="KW-1185">Reference proteome</keyword>
<evidence type="ECO:0000256" key="1">
    <source>
        <dbReference type="ARBA" id="ARBA00022475"/>
    </source>
</evidence>
<dbReference type="RefSeq" id="WP_252767064.1">
    <property type="nucleotide sequence ID" value="NZ_CP097119.1"/>
</dbReference>
<dbReference type="AlphaFoldDB" id="A0A9Q8ZQ54"/>
<protein>
    <submittedName>
        <fullName evidence="6">YisL family protein</fullName>
    </submittedName>
</protein>
<dbReference type="EMBL" id="CP097119">
    <property type="protein sequence ID" value="USS89514.1"/>
    <property type="molecule type" value="Genomic_DNA"/>
</dbReference>
<accession>A0A9Q8ZQ54</accession>
<keyword evidence="4 5" id="KW-0472">Membrane</keyword>
<proteinExistence type="predicted"/>
<evidence type="ECO:0000256" key="5">
    <source>
        <dbReference type="SAM" id="Phobius"/>
    </source>
</evidence>
<reference evidence="6" key="1">
    <citation type="submission" date="2022-05" db="EMBL/GenBank/DDBJ databases">
        <authorList>
            <person name="Oliphant S.A."/>
            <person name="Watson-Haigh N.S."/>
            <person name="Sumby K.M."/>
            <person name="Gardner J.M."/>
            <person name="Jiranek V."/>
        </authorList>
    </citation>
    <scope>NUCLEOTIDE SEQUENCE</scope>
    <source>
        <strain evidence="6">KI4_B1</strain>
    </source>
</reference>
<keyword evidence="2 5" id="KW-0812">Transmembrane</keyword>
<feature type="transmembrane region" description="Helical" evidence="5">
    <location>
        <begin position="35"/>
        <end position="56"/>
    </location>
</feature>
<evidence type="ECO:0000256" key="3">
    <source>
        <dbReference type="ARBA" id="ARBA00022989"/>
    </source>
</evidence>
<evidence type="ECO:0000256" key="2">
    <source>
        <dbReference type="ARBA" id="ARBA00022692"/>
    </source>
</evidence>
<gene>
    <name evidence="6" type="ORF">M3M40_01625</name>
</gene>
<feature type="transmembrane region" description="Helical" evidence="5">
    <location>
        <begin position="62"/>
        <end position="81"/>
    </location>
</feature>
<keyword evidence="1" id="KW-1003">Cell membrane</keyword>
<organism evidence="6 7">
    <name type="scientific">Fructilactobacillus cliffordii</name>
    <dbReference type="NCBI Taxonomy" id="2940299"/>
    <lineage>
        <taxon>Bacteria</taxon>
        <taxon>Bacillati</taxon>
        <taxon>Bacillota</taxon>
        <taxon>Bacilli</taxon>
        <taxon>Lactobacillales</taxon>
        <taxon>Lactobacillaceae</taxon>
        <taxon>Fructilactobacillus</taxon>
    </lineage>
</organism>